<keyword evidence="2 4" id="KW-0677">Repeat</keyword>
<dbReference type="Pfam" id="PF00583">
    <property type="entry name" value="Acetyltransf_1"/>
    <property type="match status" value="1"/>
</dbReference>
<evidence type="ECO:0000256" key="2">
    <source>
        <dbReference type="ARBA" id="ARBA00022737"/>
    </source>
</evidence>
<sequence length="310" mass="33401">MTEAVRRVEPDEFRWSMPSPVAGEVHAIVEAAERADGAAPLDEAVLLRLRNHGIAGGALLVSDDPPVGFAWVHDGDLAVVVHPDARREGRGRDLVEMALESADVATAWSHGNHPGAARLAEAFGFTRERDLWVMRRSPRDLPELPAAPDGVAVRAFEPGRDEDAFLALNAEAFAHHPEQGRMTRVDLDERMAEAWFDPEGFFVAESTQLDPGRLVGFHWTKVHDGPPPTGEVYVVGVSPTVQGSGLGRLLTLAGLHHLAGRGLGEVLLYVESDNAPAIAVYSRLGFTHADADTHVQYRRGPAATVSPAPA</sequence>
<dbReference type="OrthoDB" id="3208058at2"/>
<dbReference type="GO" id="GO:0035447">
    <property type="term" value="F:mycothiol synthase activity"/>
    <property type="evidence" value="ECO:0007669"/>
    <property type="project" value="UniProtKB-UniRule"/>
</dbReference>
<dbReference type="Proteomes" id="UP000291189">
    <property type="component" value="Unassembled WGS sequence"/>
</dbReference>
<evidence type="ECO:0000259" key="5">
    <source>
        <dbReference type="PROSITE" id="PS51186"/>
    </source>
</evidence>
<dbReference type="PANTHER" id="PTHR43877">
    <property type="entry name" value="AMINOALKYLPHOSPHONATE N-ACETYLTRANSFERASE-RELATED-RELATED"/>
    <property type="match status" value="1"/>
</dbReference>
<evidence type="ECO:0000256" key="3">
    <source>
        <dbReference type="ARBA" id="ARBA00023315"/>
    </source>
</evidence>
<evidence type="ECO:0000256" key="1">
    <source>
        <dbReference type="ARBA" id="ARBA00022679"/>
    </source>
</evidence>
<comment type="caution">
    <text evidence="4">Lacks conserved residue(s) required for the propagation of feature annotation.</text>
</comment>
<evidence type="ECO:0000256" key="4">
    <source>
        <dbReference type="HAMAP-Rule" id="MF_01698"/>
    </source>
</evidence>
<feature type="binding site" evidence="4">
    <location>
        <position position="221"/>
    </location>
    <ligand>
        <name>1D-myo-inositol 2-(L-cysteinylamino)-2-deoxy-alpha-D-glucopyranoside</name>
        <dbReference type="ChEBI" id="CHEBI:58887"/>
    </ligand>
</feature>
<keyword evidence="3 4" id="KW-0012">Acyltransferase</keyword>
<dbReference type="NCBIfam" id="TIGR03448">
    <property type="entry name" value="mycothiol_MshD"/>
    <property type="match status" value="1"/>
</dbReference>
<feature type="domain" description="N-acetyltransferase" evidence="5">
    <location>
        <begin position="151"/>
        <end position="310"/>
    </location>
</feature>
<feature type="binding site" evidence="4">
    <location>
        <position position="43"/>
    </location>
    <ligand>
        <name>1D-myo-inositol 2-(L-cysteinylamino)-2-deoxy-alpha-D-glucopyranoside</name>
        <dbReference type="ChEBI" id="CHEBI:58887"/>
    </ligand>
</feature>
<dbReference type="InterPro" id="IPR050832">
    <property type="entry name" value="Bact_Acetyltransf"/>
</dbReference>
<dbReference type="InterPro" id="IPR016181">
    <property type="entry name" value="Acyl_CoA_acyltransferase"/>
</dbReference>
<accession>A0A4V1Z1E3</accession>
<comment type="subunit">
    <text evidence="4">Monomer.</text>
</comment>
<evidence type="ECO:0000313" key="7">
    <source>
        <dbReference type="Proteomes" id="UP000291189"/>
    </source>
</evidence>
<dbReference type="Gene3D" id="3.40.630.30">
    <property type="match status" value="1"/>
</dbReference>
<feature type="binding site" evidence="4">
    <location>
        <begin position="79"/>
        <end position="81"/>
    </location>
    <ligand>
        <name>acetyl-CoA</name>
        <dbReference type="ChEBI" id="CHEBI:57288"/>
        <label>1</label>
    </ligand>
</feature>
<dbReference type="AlphaFoldDB" id="A0A4V1Z1E3"/>
<keyword evidence="1 4" id="KW-0808">Transferase</keyword>
<feature type="binding site" evidence="4">
    <location>
        <begin position="235"/>
        <end position="237"/>
    </location>
    <ligand>
        <name>acetyl-CoA</name>
        <dbReference type="ChEBI" id="CHEBI:57288"/>
        <label>2</label>
    </ligand>
</feature>
<feature type="binding site" evidence="4">
    <location>
        <begin position="242"/>
        <end position="248"/>
    </location>
    <ligand>
        <name>acetyl-CoA</name>
        <dbReference type="ChEBI" id="CHEBI:57288"/>
        <label>2</label>
    </ligand>
</feature>
<dbReference type="PROSITE" id="PS51186">
    <property type="entry name" value="GNAT"/>
    <property type="match status" value="2"/>
</dbReference>
<dbReference type="CDD" id="cd04301">
    <property type="entry name" value="NAT_SF"/>
    <property type="match status" value="2"/>
</dbReference>
<comment type="catalytic activity">
    <reaction evidence="4">
        <text>1D-myo-inositol 2-(L-cysteinylamino)-2-deoxy-alpha-D-glucopyranoside + acetyl-CoA = mycothiol + CoA + H(+)</text>
        <dbReference type="Rhea" id="RHEA:26172"/>
        <dbReference type="ChEBI" id="CHEBI:15378"/>
        <dbReference type="ChEBI" id="CHEBI:16768"/>
        <dbReference type="ChEBI" id="CHEBI:57287"/>
        <dbReference type="ChEBI" id="CHEBI:57288"/>
        <dbReference type="ChEBI" id="CHEBI:58887"/>
        <dbReference type="EC" id="2.3.1.189"/>
    </reaction>
</comment>
<comment type="caution">
    <text evidence="6">The sequence shown here is derived from an EMBL/GenBank/DDBJ whole genome shotgun (WGS) entry which is preliminary data.</text>
</comment>
<dbReference type="EMBL" id="SDPU01000028">
    <property type="protein sequence ID" value="RYU10606.1"/>
    <property type="molecule type" value="Genomic_DNA"/>
</dbReference>
<evidence type="ECO:0000313" key="6">
    <source>
        <dbReference type="EMBL" id="RYU10606.1"/>
    </source>
</evidence>
<dbReference type="PIRSF" id="PIRSF021524">
    <property type="entry name" value="MSH_acetyltransferase"/>
    <property type="match status" value="1"/>
</dbReference>
<dbReference type="InterPro" id="IPR017813">
    <property type="entry name" value="Mycothiol_AcTrfase"/>
</dbReference>
<dbReference type="HAMAP" id="MF_01698">
    <property type="entry name" value="MshD"/>
    <property type="match status" value="1"/>
</dbReference>
<comment type="similarity">
    <text evidence="4">Belongs to the acetyltransferase family. MshD subfamily.</text>
</comment>
<feature type="domain" description="N-acetyltransferase" evidence="5">
    <location>
        <begin position="3"/>
        <end position="148"/>
    </location>
</feature>
<dbReference type="EC" id="2.3.1.189" evidence="4"/>
<comment type="function">
    <text evidence="4">Catalyzes the transfer of acetyl from acetyl-CoA to desacetylmycothiol (Cys-GlcN-Ins) to form mycothiol.</text>
</comment>
<feature type="binding site" evidence="4">
    <location>
        <position position="269"/>
    </location>
    <ligand>
        <name>1D-myo-inositol 2-(L-cysteinylamino)-2-deoxy-alpha-D-glucopyranoside</name>
        <dbReference type="ChEBI" id="CHEBI:58887"/>
    </ligand>
</feature>
<dbReference type="SUPFAM" id="SSF55729">
    <property type="entry name" value="Acyl-CoA N-acyltransferases (Nat)"/>
    <property type="match status" value="1"/>
</dbReference>
<keyword evidence="7" id="KW-1185">Reference proteome</keyword>
<feature type="binding site" evidence="4">
    <location>
        <position position="178"/>
    </location>
    <ligand>
        <name>1D-myo-inositol 2-(L-cysteinylamino)-2-deoxy-alpha-D-glucopyranoside</name>
        <dbReference type="ChEBI" id="CHEBI:58887"/>
    </ligand>
</feature>
<gene>
    <name evidence="4 6" type="primary">mshD</name>
    <name evidence="6" type="ORF">ETU37_15180</name>
</gene>
<organism evidence="6 7">
    <name type="scientific">Nocardioides iriomotensis</name>
    <dbReference type="NCBI Taxonomy" id="715784"/>
    <lineage>
        <taxon>Bacteria</taxon>
        <taxon>Bacillati</taxon>
        <taxon>Actinomycetota</taxon>
        <taxon>Actinomycetes</taxon>
        <taxon>Propionibacteriales</taxon>
        <taxon>Nocardioidaceae</taxon>
        <taxon>Nocardioides</taxon>
    </lineage>
</organism>
<protein>
    <recommendedName>
        <fullName evidence="4">Mycothiol acetyltransferase</fullName>
        <shortName evidence="4">MSH acetyltransferase</shortName>
        <ecNumber evidence="4">2.3.1.189</ecNumber>
    </recommendedName>
    <alternativeName>
        <fullName evidence="4">Mycothiol synthase</fullName>
    </alternativeName>
</protein>
<dbReference type="GO" id="GO:0010125">
    <property type="term" value="P:mycothiol biosynthetic process"/>
    <property type="evidence" value="ECO:0007669"/>
    <property type="project" value="UniProtKB-UniRule"/>
</dbReference>
<reference evidence="6 7" key="1">
    <citation type="submission" date="2019-01" db="EMBL/GenBank/DDBJ databases">
        <title>Nocardioides guangzhouensis sp. nov., an actinobacterium isolated from soil.</title>
        <authorList>
            <person name="Fu Y."/>
            <person name="Cai Y."/>
            <person name="Lin Z."/>
            <person name="Chen P."/>
        </authorList>
    </citation>
    <scope>NUCLEOTIDE SEQUENCE [LARGE SCALE GENOMIC DNA]</scope>
    <source>
        <strain evidence="6 7">NBRC 105384</strain>
    </source>
</reference>
<name>A0A4V1Z1E3_9ACTN</name>
<dbReference type="InterPro" id="IPR000182">
    <property type="entry name" value="GNAT_dom"/>
</dbReference>
<feature type="binding site" evidence="4">
    <location>
        <position position="231"/>
    </location>
    <ligand>
        <name>1D-myo-inositol 2-(L-cysteinylamino)-2-deoxy-alpha-D-glucopyranoside</name>
        <dbReference type="ChEBI" id="CHEBI:58887"/>
    </ligand>
</feature>
<proteinExistence type="inferred from homology"/>